<sequence>MLCDTTGLTLRLSLRSESVTTDQSSPSAGGATARCGRCCPPFLVGRCRGHDCREATVRERPLSEGGNPAVRRRNPEGFFRGSALAALLSFHLIGKRGWVSVERSVQIRSHSVQQFAQYGWSRKWTNLLRWITDESSLGGPFGYVPYRNLERMRVGVLTLDYDLSGVLCAR</sequence>
<reference evidence="1" key="1">
    <citation type="submission" date="2020-08" db="EMBL/GenBank/DDBJ databases">
        <title>Multicomponent nature underlies the extraordinary mechanical properties of spider dragline silk.</title>
        <authorList>
            <person name="Kono N."/>
            <person name="Nakamura H."/>
            <person name="Mori M."/>
            <person name="Yoshida Y."/>
            <person name="Ohtoshi R."/>
            <person name="Malay A.D."/>
            <person name="Moran D.A.P."/>
            <person name="Tomita M."/>
            <person name="Numata K."/>
            <person name="Arakawa K."/>
        </authorList>
    </citation>
    <scope>NUCLEOTIDE SEQUENCE</scope>
</reference>
<accession>A0A8X6XHB0</accession>
<evidence type="ECO:0000313" key="2">
    <source>
        <dbReference type="Proteomes" id="UP000886998"/>
    </source>
</evidence>
<dbReference type="EMBL" id="BMAV01009399">
    <property type="protein sequence ID" value="GFY53615.1"/>
    <property type="molecule type" value="Genomic_DNA"/>
</dbReference>
<organism evidence="1 2">
    <name type="scientific">Trichonephila inaurata madagascariensis</name>
    <dbReference type="NCBI Taxonomy" id="2747483"/>
    <lineage>
        <taxon>Eukaryota</taxon>
        <taxon>Metazoa</taxon>
        <taxon>Ecdysozoa</taxon>
        <taxon>Arthropoda</taxon>
        <taxon>Chelicerata</taxon>
        <taxon>Arachnida</taxon>
        <taxon>Araneae</taxon>
        <taxon>Araneomorphae</taxon>
        <taxon>Entelegynae</taxon>
        <taxon>Araneoidea</taxon>
        <taxon>Nephilidae</taxon>
        <taxon>Trichonephila</taxon>
        <taxon>Trichonephila inaurata</taxon>
    </lineage>
</organism>
<proteinExistence type="predicted"/>
<evidence type="ECO:0000313" key="1">
    <source>
        <dbReference type="EMBL" id="GFY53615.1"/>
    </source>
</evidence>
<dbReference type="Proteomes" id="UP000886998">
    <property type="component" value="Unassembled WGS sequence"/>
</dbReference>
<keyword evidence="2" id="KW-1185">Reference proteome</keyword>
<name>A0A8X6XHB0_9ARAC</name>
<gene>
    <name evidence="1" type="ORF">TNIN_202231</name>
</gene>
<dbReference type="AlphaFoldDB" id="A0A8X6XHB0"/>
<comment type="caution">
    <text evidence="1">The sequence shown here is derived from an EMBL/GenBank/DDBJ whole genome shotgun (WGS) entry which is preliminary data.</text>
</comment>
<protein>
    <submittedName>
        <fullName evidence="1">Uncharacterized protein</fullName>
    </submittedName>
</protein>
<dbReference type="OrthoDB" id="10474156at2759"/>